<reference evidence="2" key="1">
    <citation type="submission" date="2020-02" db="EMBL/GenBank/DDBJ databases">
        <authorList>
            <person name="Meier V. D."/>
        </authorList>
    </citation>
    <scope>NUCLEOTIDE SEQUENCE</scope>
    <source>
        <strain evidence="2">AVDCRST_MAG64</strain>
    </source>
</reference>
<dbReference type="Pfam" id="PF01894">
    <property type="entry name" value="YjbQ"/>
    <property type="match status" value="1"/>
</dbReference>
<dbReference type="InterPro" id="IPR001602">
    <property type="entry name" value="UPF0047_YjbQ-like"/>
</dbReference>
<dbReference type="PIRSF" id="PIRSF004681">
    <property type="entry name" value="UCP004681"/>
    <property type="match status" value="1"/>
</dbReference>
<dbReference type="PANTHER" id="PTHR30615:SF8">
    <property type="entry name" value="UPF0047 PROTEIN C4A8.02C"/>
    <property type="match status" value="1"/>
</dbReference>
<gene>
    <name evidence="2" type="ORF">AVDCRST_MAG64-3570</name>
</gene>
<name>A0A6J4Q9T9_9BACT</name>
<dbReference type="Gene3D" id="2.60.120.460">
    <property type="entry name" value="YjbQ-like"/>
    <property type="match status" value="1"/>
</dbReference>
<sequence>MQTLPLQTLAVRTTTRGEMLDVTDRLAKFARANNLLEGMLVVYVPHTTAAVTINENADPDVRHDMLRKLETMIPKHEAYYRHGEGNSDSHVKTSLVGNSVTVLVERGRLVLGRWQGVYFCEFDGPREREMMVKGVQFGPGNTD</sequence>
<dbReference type="EMBL" id="CADCUQ010000815">
    <property type="protein sequence ID" value="CAA9431721.1"/>
    <property type="molecule type" value="Genomic_DNA"/>
</dbReference>
<dbReference type="NCBIfam" id="TIGR00149">
    <property type="entry name" value="TIGR00149_YjbQ"/>
    <property type="match status" value="1"/>
</dbReference>
<comment type="similarity">
    <text evidence="1">Belongs to the UPF0047 family.</text>
</comment>
<evidence type="ECO:0000313" key="2">
    <source>
        <dbReference type="EMBL" id="CAA9431721.1"/>
    </source>
</evidence>
<dbReference type="SUPFAM" id="SSF111038">
    <property type="entry name" value="YjbQ-like"/>
    <property type="match status" value="1"/>
</dbReference>
<organism evidence="2">
    <name type="scientific">uncultured Phycisphaerae bacterium</name>
    <dbReference type="NCBI Taxonomy" id="904963"/>
    <lineage>
        <taxon>Bacteria</taxon>
        <taxon>Pseudomonadati</taxon>
        <taxon>Planctomycetota</taxon>
        <taxon>Phycisphaerae</taxon>
        <taxon>environmental samples</taxon>
    </lineage>
</organism>
<evidence type="ECO:0000256" key="1">
    <source>
        <dbReference type="ARBA" id="ARBA00005534"/>
    </source>
</evidence>
<dbReference type="PANTHER" id="PTHR30615">
    <property type="entry name" value="UNCHARACTERIZED PROTEIN YJBQ-RELATED"/>
    <property type="match status" value="1"/>
</dbReference>
<proteinExistence type="inferred from homology"/>
<dbReference type="InterPro" id="IPR035917">
    <property type="entry name" value="YjbQ-like_sf"/>
</dbReference>
<dbReference type="AlphaFoldDB" id="A0A6J4Q9T9"/>
<protein>
    <submittedName>
        <fullName evidence="2">UPF0047 protein Bsu YugU</fullName>
    </submittedName>
</protein>
<accession>A0A6J4Q9T9</accession>